<gene>
    <name evidence="1" type="ORF">AFUS01_LOCUS34562</name>
</gene>
<protein>
    <submittedName>
        <fullName evidence="1">Uncharacterized protein</fullName>
    </submittedName>
</protein>
<dbReference type="AlphaFoldDB" id="A0A8J2LLG6"/>
<feature type="non-terminal residue" evidence="1">
    <location>
        <position position="1"/>
    </location>
</feature>
<dbReference type="Proteomes" id="UP000708208">
    <property type="component" value="Unassembled WGS sequence"/>
</dbReference>
<keyword evidence="2" id="KW-1185">Reference proteome</keyword>
<evidence type="ECO:0000313" key="2">
    <source>
        <dbReference type="Proteomes" id="UP000708208"/>
    </source>
</evidence>
<organism evidence="1 2">
    <name type="scientific">Allacma fusca</name>
    <dbReference type="NCBI Taxonomy" id="39272"/>
    <lineage>
        <taxon>Eukaryota</taxon>
        <taxon>Metazoa</taxon>
        <taxon>Ecdysozoa</taxon>
        <taxon>Arthropoda</taxon>
        <taxon>Hexapoda</taxon>
        <taxon>Collembola</taxon>
        <taxon>Symphypleona</taxon>
        <taxon>Sminthuridae</taxon>
        <taxon>Allacma</taxon>
    </lineage>
</organism>
<evidence type="ECO:0000313" key="1">
    <source>
        <dbReference type="EMBL" id="CAG7824405.1"/>
    </source>
</evidence>
<reference evidence="1" key="1">
    <citation type="submission" date="2021-06" db="EMBL/GenBank/DDBJ databases">
        <authorList>
            <person name="Hodson N. C."/>
            <person name="Mongue J. A."/>
            <person name="Jaron S. K."/>
        </authorList>
    </citation>
    <scope>NUCLEOTIDE SEQUENCE</scope>
</reference>
<accession>A0A8J2LLG6</accession>
<name>A0A8J2LLG6_9HEXA</name>
<proteinExistence type="predicted"/>
<sequence length="92" mass="9775">VGAVGVVGWSEENIGEQSRRVVAGNACKKAAPRVICTREGYMHHGREVSPTSGMSTGTGSQQFVGKLMVESSYLGTKRGVENPPLMGRQLRG</sequence>
<comment type="caution">
    <text evidence="1">The sequence shown here is derived from an EMBL/GenBank/DDBJ whole genome shotgun (WGS) entry which is preliminary data.</text>
</comment>
<dbReference type="EMBL" id="CAJVCH010532707">
    <property type="protein sequence ID" value="CAG7824405.1"/>
    <property type="molecule type" value="Genomic_DNA"/>
</dbReference>